<evidence type="ECO:0000259" key="6">
    <source>
        <dbReference type="SMART" id="SM00534"/>
    </source>
</evidence>
<dbReference type="GO" id="GO:0140664">
    <property type="term" value="F:ATP-dependent DNA damage sensor activity"/>
    <property type="evidence" value="ECO:0007669"/>
    <property type="project" value="InterPro"/>
</dbReference>
<keyword evidence="5" id="KW-1133">Transmembrane helix</keyword>
<dbReference type="GO" id="GO:0030983">
    <property type="term" value="F:mismatched DNA binding"/>
    <property type="evidence" value="ECO:0007669"/>
    <property type="project" value="InterPro"/>
</dbReference>
<gene>
    <name evidence="7" type="primary">msh4</name>
</gene>
<dbReference type="Gene3D" id="3.40.50.300">
    <property type="entry name" value="P-loop containing nucleotide triphosphate hydrolases"/>
    <property type="match status" value="2"/>
</dbReference>
<dbReference type="PANTHER" id="PTHR11361">
    <property type="entry name" value="DNA MISMATCH REPAIR PROTEIN MUTS FAMILY MEMBER"/>
    <property type="match status" value="1"/>
</dbReference>
<dbReference type="GO" id="GO:0007131">
    <property type="term" value="P:reciprocal meiotic recombination"/>
    <property type="evidence" value="ECO:0007669"/>
    <property type="project" value="TreeGrafter"/>
</dbReference>
<feature type="non-terminal residue" evidence="7">
    <location>
        <position position="446"/>
    </location>
</feature>
<feature type="non-terminal residue" evidence="7">
    <location>
        <position position="1"/>
    </location>
</feature>
<dbReference type="AlphaFoldDB" id="A0A0K0MXF1"/>
<proteinExistence type="inferred from homology"/>
<evidence type="ECO:0000256" key="3">
    <source>
        <dbReference type="ARBA" id="ARBA00022840"/>
    </source>
</evidence>
<dbReference type="SUPFAM" id="SSF52540">
    <property type="entry name" value="P-loop containing nucleoside triphosphate hydrolases"/>
    <property type="match status" value="1"/>
</dbReference>
<dbReference type="InterPro" id="IPR000432">
    <property type="entry name" value="DNA_mismatch_repair_MutS_C"/>
</dbReference>
<dbReference type="EMBL" id="KM283872">
    <property type="protein sequence ID" value="AKI32369.1"/>
    <property type="molecule type" value="Genomic_DNA"/>
</dbReference>
<name>A0A0K0MXF1_9CHLO</name>
<dbReference type="PANTHER" id="PTHR11361:SF21">
    <property type="entry name" value="MUTS PROTEIN HOMOLOG 4"/>
    <property type="match status" value="1"/>
</dbReference>
<dbReference type="Gene3D" id="1.10.1420.10">
    <property type="match status" value="1"/>
</dbReference>
<dbReference type="GO" id="GO:0006298">
    <property type="term" value="P:mismatch repair"/>
    <property type="evidence" value="ECO:0007669"/>
    <property type="project" value="InterPro"/>
</dbReference>
<evidence type="ECO:0000256" key="5">
    <source>
        <dbReference type="SAM" id="Phobius"/>
    </source>
</evidence>
<evidence type="ECO:0000256" key="4">
    <source>
        <dbReference type="ARBA" id="ARBA00023125"/>
    </source>
</evidence>
<dbReference type="Pfam" id="PF00488">
    <property type="entry name" value="MutS_V"/>
    <property type="match status" value="1"/>
</dbReference>
<evidence type="ECO:0000313" key="7">
    <source>
        <dbReference type="EMBL" id="AKI32369.1"/>
    </source>
</evidence>
<sequence>TADMHMDTGPIAALELCAPGGAAFTSALPACSACCTTHIPWWTSRLLRAKLLQPLVDLPTLDLCHQAVVEVQPDLRPNLAGCLGRLPRNVDKVCGSLAVLRPAAAGGADPVVPALAQCLHACESTLLRPIAGNCGLQCFAGLLRSQQCFATNLAADSFLGLARSTLCKAQEVHKLAAAYREKHGLEHLRVRCSARRTFYLALLPGYHTTRHRHQDRAAAELPRGFMQPEVKSRNTVHCTTHELAALNPNLGTRSNDCMLLSEQALHALLELLRPALGRLHSRVDNLALLDVLLSLATVICPSERQYMQPQCTASGPFAICGGASRSDGMHARCGLPTHRYLPCRPNRKRKVYMCMQVALIIIMAQVGCYVLAKLASVRCVDRLFIGIGTDNTLVIIDELRRATSICDRVGLAWAVCEHLISVGAYTLFVTHYVYPNCKQWYLDVDT</sequence>
<protein>
    <submittedName>
        <fullName evidence="7">DNA mismatch repair protein MSH4</fullName>
    </submittedName>
</protein>
<feature type="transmembrane region" description="Helical" evidence="5">
    <location>
        <begin position="351"/>
        <end position="372"/>
    </location>
</feature>
<dbReference type="InterPro" id="IPR036187">
    <property type="entry name" value="DNA_mismatch_repair_MutS_sf"/>
</dbReference>
<dbReference type="SMART" id="SM00534">
    <property type="entry name" value="MUTSac"/>
    <property type="match status" value="1"/>
</dbReference>
<dbReference type="InterPro" id="IPR027417">
    <property type="entry name" value="P-loop_NTPase"/>
</dbReference>
<comment type="similarity">
    <text evidence="1">Belongs to the DNA mismatch repair MutS family.</text>
</comment>
<evidence type="ECO:0000256" key="2">
    <source>
        <dbReference type="ARBA" id="ARBA00022741"/>
    </source>
</evidence>
<dbReference type="SUPFAM" id="SSF48334">
    <property type="entry name" value="DNA repair protein MutS, domain III"/>
    <property type="match status" value="1"/>
</dbReference>
<keyword evidence="5" id="KW-0472">Membrane</keyword>
<evidence type="ECO:0000256" key="1">
    <source>
        <dbReference type="ARBA" id="ARBA00006271"/>
    </source>
</evidence>
<keyword evidence="3" id="KW-0067">ATP-binding</keyword>
<keyword evidence="2" id="KW-0547">Nucleotide-binding</keyword>
<dbReference type="GO" id="GO:0005634">
    <property type="term" value="C:nucleus"/>
    <property type="evidence" value="ECO:0007669"/>
    <property type="project" value="TreeGrafter"/>
</dbReference>
<keyword evidence="4" id="KW-0238">DNA-binding</keyword>
<keyword evidence="5" id="KW-0812">Transmembrane</keyword>
<accession>A0A0K0MXF1</accession>
<dbReference type="GO" id="GO:0005524">
    <property type="term" value="F:ATP binding"/>
    <property type="evidence" value="ECO:0007669"/>
    <property type="project" value="UniProtKB-KW"/>
</dbReference>
<reference evidence="7" key="1">
    <citation type="submission" date="2014-08" db="EMBL/GenBank/DDBJ databases">
        <title>Underestimated sexuality in green algae.</title>
        <authorList>
            <person name="Pazoutova M."/>
            <person name="Fucikova K."/>
            <person name="Rindi F."/>
        </authorList>
    </citation>
    <scope>NUCLEOTIDE SEQUENCE</scope>
    <source>
        <strain evidence="7">UTEX EE84</strain>
    </source>
</reference>
<feature type="domain" description="DNA mismatch repair proteins mutS family" evidence="6">
    <location>
        <begin position="351"/>
        <end position="446"/>
    </location>
</feature>
<dbReference type="InterPro" id="IPR045076">
    <property type="entry name" value="MutS"/>
</dbReference>
<organism evidence="7">
    <name type="scientific">Leptochlorella sp. UTEX EE84</name>
    <dbReference type="NCBI Taxonomy" id="1462947"/>
    <lineage>
        <taxon>Eukaryota</taxon>
        <taxon>Viridiplantae</taxon>
        <taxon>Chlorophyta</taxon>
        <taxon>core chlorophytes</taxon>
        <taxon>Trebouxiophyceae</taxon>
        <taxon>Chlorellales</taxon>
        <taxon>Chlorellaceae</taxon>
        <taxon>Leptochlorella</taxon>
    </lineage>
</organism>